<evidence type="ECO:0000256" key="11">
    <source>
        <dbReference type="ARBA" id="ARBA00023014"/>
    </source>
</evidence>
<keyword evidence="7" id="KW-0274">FAD</keyword>
<evidence type="ECO:0000313" key="16">
    <source>
        <dbReference type="Proteomes" id="UP000292346"/>
    </source>
</evidence>
<keyword evidence="8 13" id="KW-1133">Transmembrane helix</keyword>
<dbReference type="InterPro" id="IPR039261">
    <property type="entry name" value="FNR_nucleotide-bd"/>
</dbReference>
<accession>A0A4V2LZM4</accession>
<gene>
    <name evidence="15" type="ORF">E0H45_21505</name>
</gene>
<evidence type="ECO:0000259" key="14">
    <source>
        <dbReference type="PROSITE" id="PS51384"/>
    </source>
</evidence>
<evidence type="ECO:0000256" key="9">
    <source>
        <dbReference type="ARBA" id="ARBA00023002"/>
    </source>
</evidence>
<dbReference type="GO" id="GO:0051537">
    <property type="term" value="F:2 iron, 2 sulfur cluster binding"/>
    <property type="evidence" value="ECO:0007669"/>
    <property type="project" value="UniProtKB-KW"/>
</dbReference>
<sequence>MHARRRPRPTPVWWRDVAGVLCWSSVLVVVALWVSGRGLQTLVTGTADLLTSLGRLSGLVAADLLLVQVFLMARVPMIERSYGQDELARRHRLVGFWSFNLLLAHIALILAGYTLRDHNNLLRETWTVVTTYGGMLLAVAASAALTVVVLTSIKVARRALRYESWHLLHLYAYVGVGLSVPHEIWTGADFTTSRVARLYWWSAYGVALGAIVLYRLALPLWRTLRHGLTVRDVIREAPGVVTVLLGGRGLHRMPVRAGQYFVFRFLDGPGWSRGNPYSLSASPAPDRLRVTAKSAGDGSSRLARLRPGTRVAVEGPYGRLTAERRVTDRVAMFACGIGITPLRALLEELDYRPGDAVLVYRAHSVADLVFRDELEQLAHRRGITLHYLLGPRLAARESWLPERARFSSDEDAVRRLVPGISQYDVYVCGPDRWMDAMCAAVLAAGLPAAQLHQERFSW</sequence>
<dbReference type="InterPro" id="IPR017938">
    <property type="entry name" value="Riboflavin_synthase-like_b-brl"/>
</dbReference>
<comment type="cofactor">
    <cofactor evidence="1">
        <name>FAD</name>
        <dbReference type="ChEBI" id="CHEBI:57692"/>
    </cofactor>
</comment>
<evidence type="ECO:0000256" key="7">
    <source>
        <dbReference type="ARBA" id="ARBA00022827"/>
    </source>
</evidence>
<dbReference type="GO" id="GO:0050660">
    <property type="term" value="F:flavin adenine dinucleotide binding"/>
    <property type="evidence" value="ECO:0007669"/>
    <property type="project" value="TreeGrafter"/>
</dbReference>
<keyword evidence="5" id="KW-0001">2Fe-2S</keyword>
<dbReference type="InterPro" id="IPR001433">
    <property type="entry name" value="OxRdtase_FAD/NAD-bd"/>
</dbReference>
<evidence type="ECO:0000256" key="2">
    <source>
        <dbReference type="ARBA" id="ARBA00004141"/>
    </source>
</evidence>
<evidence type="ECO:0000256" key="3">
    <source>
        <dbReference type="ARBA" id="ARBA00022630"/>
    </source>
</evidence>
<evidence type="ECO:0000256" key="8">
    <source>
        <dbReference type="ARBA" id="ARBA00022989"/>
    </source>
</evidence>
<dbReference type="EMBL" id="SJJZ01000002">
    <property type="protein sequence ID" value="TCC08856.1"/>
    <property type="molecule type" value="Genomic_DNA"/>
</dbReference>
<keyword evidence="10" id="KW-0408">Iron</keyword>
<keyword evidence="3" id="KW-0285">Flavoprotein</keyword>
<evidence type="ECO:0000256" key="6">
    <source>
        <dbReference type="ARBA" id="ARBA00022723"/>
    </source>
</evidence>
<comment type="subcellular location">
    <subcellularLocation>
        <location evidence="2">Membrane</location>
        <topology evidence="2">Multi-pass membrane protein</topology>
    </subcellularLocation>
</comment>
<dbReference type="Gene3D" id="3.40.50.80">
    <property type="entry name" value="Nucleotide-binding domain of ferredoxin-NADP reductase (FNR) module"/>
    <property type="match status" value="1"/>
</dbReference>
<feature type="transmembrane region" description="Helical" evidence="13">
    <location>
        <begin position="54"/>
        <end position="73"/>
    </location>
</feature>
<dbReference type="GO" id="GO:0046872">
    <property type="term" value="F:metal ion binding"/>
    <property type="evidence" value="ECO:0007669"/>
    <property type="project" value="UniProtKB-KW"/>
</dbReference>
<dbReference type="Pfam" id="PF00175">
    <property type="entry name" value="NAD_binding_1"/>
    <property type="match status" value="1"/>
</dbReference>
<feature type="transmembrane region" description="Helical" evidence="13">
    <location>
        <begin position="135"/>
        <end position="156"/>
    </location>
</feature>
<dbReference type="AlphaFoldDB" id="A0A4V2LZM4"/>
<dbReference type="SUPFAM" id="SSF63380">
    <property type="entry name" value="Riboflavin synthase domain-like"/>
    <property type="match status" value="1"/>
</dbReference>
<dbReference type="Proteomes" id="UP000292346">
    <property type="component" value="Unassembled WGS sequence"/>
</dbReference>
<evidence type="ECO:0000256" key="5">
    <source>
        <dbReference type="ARBA" id="ARBA00022714"/>
    </source>
</evidence>
<dbReference type="PROSITE" id="PS51384">
    <property type="entry name" value="FAD_FR"/>
    <property type="match status" value="1"/>
</dbReference>
<evidence type="ECO:0000256" key="10">
    <source>
        <dbReference type="ARBA" id="ARBA00023004"/>
    </source>
</evidence>
<reference evidence="15 16" key="1">
    <citation type="submission" date="2019-02" db="EMBL/GenBank/DDBJ databases">
        <title>Kribbella capetownensis sp. nov. and Kribbella speibonae sp. nov., isolated from soil.</title>
        <authorList>
            <person name="Curtis S.M."/>
            <person name="Norton I."/>
            <person name="Everest G.J."/>
            <person name="Meyers P.R."/>
        </authorList>
    </citation>
    <scope>NUCLEOTIDE SEQUENCE [LARGE SCALE GENOMIC DNA]</scope>
    <source>
        <strain evidence="15 16">KCTC 29219</strain>
    </source>
</reference>
<keyword evidence="4 13" id="KW-0812">Transmembrane</keyword>
<dbReference type="SUPFAM" id="SSF52343">
    <property type="entry name" value="Ferredoxin reductase-like, C-terminal NADP-linked domain"/>
    <property type="match status" value="1"/>
</dbReference>
<dbReference type="GO" id="GO:0016491">
    <property type="term" value="F:oxidoreductase activity"/>
    <property type="evidence" value="ECO:0007669"/>
    <property type="project" value="UniProtKB-KW"/>
</dbReference>
<comment type="caution">
    <text evidence="15">The sequence shown here is derived from an EMBL/GenBank/DDBJ whole genome shotgun (WGS) entry which is preliminary data.</text>
</comment>
<keyword evidence="12 13" id="KW-0472">Membrane</keyword>
<protein>
    <submittedName>
        <fullName evidence="15">Oxidoreductase</fullName>
    </submittedName>
</protein>
<evidence type="ECO:0000256" key="12">
    <source>
        <dbReference type="ARBA" id="ARBA00023136"/>
    </source>
</evidence>
<feature type="transmembrane region" description="Helical" evidence="13">
    <location>
        <begin position="168"/>
        <end position="186"/>
    </location>
</feature>
<evidence type="ECO:0000256" key="4">
    <source>
        <dbReference type="ARBA" id="ARBA00022692"/>
    </source>
</evidence>
<dbReference type="GO" id="GO:0016020">
    <property type="term" value="C:membrane"/>
    <property type="evidence" value="ECO:0007669"/>
    <property type="project" value="UniProtKB-SubCell"/>
</dbReference>
<dbReference type="CDD" id="cd06198">
    <property type="entry name" value="FNR_like_3"/>
    <property type="match status" value="1"/>
</dbReference>
<dbReference type="Gene3D" id="2.40.30.10">
    <property type="entry name" value="Translation factors"/>
    <property type="match status" value="1"/>
</dbReference>
<feature type="transmembrane region" description="Helical" evidence="13">
    <location>
        <begin position="94"/>
        <end position="115"/>
    </location>
</feature>
<keyword evidence="6" id="KW-0479">Metal-binding</keyword>
<dbReference type="OrthoDB" id="9801223at2"/>
<feature type="domain" description="FAD-binding FR-type" evidence="14">
    <location>
        <begin position="223"/>
        <end position="323"/>
    </location>
</feature>
<keyword evidence="11" id="KW-0411">Iron-sulfur</keyword>
<dbReference type="InterPro" id="IPR050415">
    <property type="entry name" value="MRET"/>
</dbReference>
<feature type="transmembrane region" description="Helical" evidence="13">
    <location>
        <begin position="12"/>
        <end position="34"/>
    </location>
</feature>
<dbReference type="Pfam" id="PF01794">
    <property type="entry name" value="Ferric_reduct"/>
    <property type="match status" value="1"/>
</dbReference>
<name>A0A4V2LZM4_9ACTN</name>
<proteinExistence type="predicted"/>
<dbReference type="PANTHER" id="PTHR47354">
    <property type="entry name" value="NADH OXIDOREDUCTASE HCR"/>
    <property type="match status" value="1"/>
</dbReference>
<evidence type="ECO:0000256" key="1">
    <source>
        <dbReference type="ARBA" id="ARBA00001974"/>
    </source>
</evidence>
<feature type="transmembrane region" description="Helical" evidence="13">
    <location>
        <begin position="198"/>
        <end position="218"/>
    </location>
</feature>
<keyword evidence="16" id="KW-1185">Reference proteome</keyword>
<keyword evidence="9" id="KW-0560">Oxidoreductase</keyword>
<dbReference type="InterPro" id="IPR013130">
    <property type="entry name" value="Fe3_Rdtase_TM_dom"/>
</dbReference>
<dbReference type="InterPro" id="IPR017927">
    <property type="entry name" value="FAD-bd_FR_type"/>
</dbReference>
<dbReference type="PANTHER" id="PTHR47354:SF8">
    <property type="entry name" value="1,2-PHENYLACETYL-COA EPOXIDASE, SUBUNIT E"/>
    <property type="match status" value="1"/>
</dbReference>
<organism evidence="15 16">
    <name type="scientific">Kribbella soli</name>
    <dbReference type="NCBI Taxonomy" id="1124743"/>
    <lineage>
        <taxon>Bacteria</taxon>
        <taxon>Bacillati</taxon>
        <taxon>Actinomycetota</taxon>
        <taxon>Actinomycetes</taxon>
        <taxon>Propionibacteriales</taxon>
        <taxon>Kribbellaceae</taxon>
        <taxon>Kribbella</taxon>
    </lineage>
</organism>
<evidence type="ECO:0000313" key="15">
    <source>
        <dbReference type="EMBL" id="TCC08856.1"/>
    </source>
</evidence>
<evidence type="ECO:0000256" key="13">
    <source>
        <dbReference type="SAM" id="Phobius"/>
    </source>
</evidence>